<dbReference type="EMBL" id="QYUN01000003">
    <property type="protein sequence ID" value="RJF96590.1"/>
    <property type="molecule type" value="Genomic_DNA"/>
</dbReference>
<keyword evidence="1" id="KW-1133">Transmembrane helix</keyword>
<keyword evidence="1" id="KW-0472">Membrane</keyword>
<name>A0A418WV84_9BURK</name>
<sequence length="179" mass="20146">MQTTNSMPCVTAGTEKPWYAHRWPWLLMLGPVLVILAGIHTTWLAFSQPDALVVDDYYKQGKAINQDLRRDRLAQGLGMAIQLRYDAEAGRLQGKVSSRVPQQGNILIKLVHSTQPDKDIALHATPDAQGGFSVALPMLDIARWQVVVEGERRDWRLHGVWPWPQQKEMDIRTDTALAG</sequence>
<keyword evidence="3" id="KW-1185">Reference proteome</keyword>
<dbReference type="OrthoDB" id="5295180at2"/>
<evidence type="ECO:0000313" key="2">
    <source>
        <dbReference type="EMBL" id="RJF96590.1"/>
    </source>
</evidence>
<gene>
    <name evidence="2" type="ORF">D3870_19325</name>
</gene>
<comment type="caution">
    <text evidence="2">The sequence shown here is derived from an EMBL/GenBank/DDBJ whole genome shotgun (WGS) entry which is preliminary data.</text>
</comment>
<protein>
    <submittedName>
        <fullName evidence="2">Cytochrome oxidase assembly protein</fullName>
    </submittedName>
</protein>
<dbReference type="Pfam" id="PF05751">
    <property type="entry name" value="FixH"/>
    <property type="match status" value="1"/>
</dbReference>
<organism evidence="2 3">
    <name type="scientific">Noviherbaspirillum cavernae</name>
    <dbReference type="NCBI Taxonomy" id="2320862"/>
    <lineage>
        <taxon>Bacteria</taxon>
        <taxon>Pseudomonadati</taxon>
        <taxon>Pseudomonadota</taxon>
        <taxon>Betaproteobacteria</taxon>
        <taxon>Burkholderiales</taxon>
        <taxon>Oxalobacteraceae</taxon>
        <taxon>Noviherbaspirillum</taxon>
    </lineage>
</organism>
<accession>A0A418WV84</accession>
<dbReference type="Proteomes" id="UP000285190">
    <property type="component" value="Unassembled WGS sequence"/>
</dbReference>
<reference evidence="2 3" key="1">
    <citation type="submission" date="2018-09" db="EMBL/GenBank/DDBJ databases">
        <authorList>
            <person name="Zhu H."/>
        </authorList>
    </citation>
    <scope>NUCLEOTIDE SEQUENCE [LARGE SCALE GENOMIC DNA]</scope>
    <source>
        <strain evidence="2 3">K2R10-39</strain>
    </source>
</reference>
<keyword evidence="1" id="KW-0812">Transmembrane</keyword>
<evidence type="ECO:0000256" key="1">
    <source>
        <dbReference type="SAM" id="Phobius"/>
    </source>
</evidence>
<dbReference type="InterPro" id="IPR008620">
    <property type="entry name" value="FixH"/>
</dbReference>
<evidence type="ECO:0000313" key="3">
    <source>
        <dbReference type="Proteomes" id="UP000285190"/>
    </source>
</evidence>
<feature type="transmembrane region" description="Helical" evidence="1">
    <location>
        <begin position="25"/>
        <end position="46"/>
    </location>
</feature>
<dbReference type="RefSeq" id="WP_119742624.1">
    <property type="nucleotide sequence ID" value="NZ_QYUN01000003.1"/>
</dbReference>
<dbReference type="AlphaFoldDB" id="A0A418WV84"/>
<proteinExistence type="predicted"/>